<name>E8R3V6_ISOPI</name>
<dbReference type="SUPFAM" id="SSF53448">
    <property type="entry name" value="Nucleotide-diphospho-sugar transferases"/>
    <property type="match status" value="1"/>
</dbReference>
<proteinExistence type="predicted"/>
<dbReference type="InParanoid" id="E8R3V6"/>
<protein>
    <submittedName>
        <fullName evidence="5">Glycosyl transferase family 2</fullName>
    </submittedName>
</protein>
<feature type="region of interest" description="Disordered" evidence="1">
    <location>
        <begin position="1"/>
        <end position="36"/>
    </location>
</feature>
<dbReference type="KEGG" id="ipa:Isop_3122"/>
<keyword evidence="2" id="KW-0812">Transmembrane</keyword>
<dbReference type="InterPro" id="IPR050256">
    <property type="entry name" value="Glycosyltransferase_2"/>
</dbReference>
<dbReference type="CDD" id="cd04179">
    <property type="entry name" value="DPM_DPG-synthase_like"/>
    <property type="match status" value="1"/>
</dbReference>
<evidence type="ECO:0000313" key="5">
    <source>
        <dbReference type="EMBL" id="ADV63686.1"/>
    </source>
</evidence>
<dbReference type="InterPro" id="IPR058718">
    <property type="entry name" value="Agl6_TM_C"/>
</dbReference>
<dbReference type="STRING" id="575540.Isop_3122"/>
<evidence type="ECO:0000259" key="4">
    <source>
        <dbReference type="Pfam" id="PF26629"/>
    </source>
</evidence>
<dbReference type="eggNOG" id="COG0463">
    <property type="taxonomic scope" value="Bacteria"/>
</dbReference>
<dbReference type="EMBL" id="CP002353">
    <property type="protein sequence ID" value="ADV63686.1"/>
    <property type="molecule type" value="Genomic_DNA"/>
</dbReference>
<gene>
    <name evidence="5" type="ordered locus">Isop_3122</name>
</gene>
<dbReference type="Gene3D" id="3.90.550.10">
    <property type="entry name" value="Spore Coat Polysaccharide Biosynthesis Protein SpsA, Chain A"/>
    <property type="match status" value="1"/>
</dbReference>
<feature type="compositionally biased region" description="Polar residues" evidence="1">
    <location>
        <begin position="1"/>
        <end position="33"/>
    </location>
</feature>
<dbReference type="Pfam" id="PF00535">
    <property type="entry name" value="Glycos_transf_2"/>
    <property type="match status" value="1"/>
</dbReference>
<organism evidence="5 6">
    <name type="scientific">Isosphaera pallida (strain ATCC 43644 / DSM 9630 / IS1B)</name>
    <dbReference type="NCBI Taxonomy" id="575540"/>
    <lineage>
        <taxon>Bacteria</taxon>
        <taxon>Pseudomonadati</taxon>
        <taxon>Planctomycetota</taxon>
        <taxon>Planctomycetia</taxon>
        <taxon>Isosphaerales</taxon>
        <taxon>Isosphaeraceae</taxon>
        <taxon>Isosphaera</taxon>
    </lineage>
</organism>
<evidence type="ECO:0000256" key="1">
    <source>
        <dbReference type="SAM" id="MobiDB-lite"/>
    </source>
</evidence>
<dbReference type="RefSeq" id="WP_013565974.1">
    <property type="nucleotide sequence ID" value="NC_014962.1"/>
</dbReference>
<dbReference type="PANTHER" id="PTHR48090">
    <property type="entry name" value="UNDECAPRENYL-PHOSPHATE 4-DEOXY-4-FORMAMIDO-L-ARABINOSE TRANSFERASE-RELATED"/>
    <property type="match status" value="1"/>
</dbReference>
<evidence type="ECO:0000313" key="6">
    <source>
        <dbReference type="Proteomes" id="UP000008631"/>
    </source>
</evidence>
<dbReference type="GO" id="GO:0016740">
    <property type="term" value="F:transferase activity"/>
    <property type="evidence" value="ECO:0007669"/>
    <property type="project" value="UniProtKB-KW"/>
</dbReference>
<dbReference type="InterPro" id="IPR001173">
    <property type="entry name" value="Glyco_trans_2-like"/>
</dbReference>
<feature type="transmembrane region" description="Helical" evidence="2">
    <location>
        <begin position="354"/>
        <end position="376"/>
    </location>
</feature>
<dbReference type="PANTHER" id="PTHR48090:SF7">
    <property type="entry name" value="RFBJ PROTEIN"/>
    <property type="match status" value="1"/>
</dbReference>
<dbReference type="OrthoDB" id="9810303at2"/>
<dbReference type="Pfam" id="PF26629">
    <property type="entry name" value="GT2_TM_C"/>
    <property type="match status" value="1"/>
</dbReference>
<dbReference type="AlphaFoldDB" id="E8R3V6"/>
<feature type="domain" description="Glycosyltransferase 2-like" evidence="3">
    <location>
        <begin position="41"/>
        <end position="205"/>
    </location>
</feature>
<feature type="transmembrane region" description="Helical" evidence="2">
    <location>
        <begin position="310"/>
        <end position="334"/>
    </location>
</feature>
<dbReference type="HOGENOM" id="CLU_033536_4_0_0"/>
<evidence type="ECO:0000256" key="2">
    <source>
        <dbReference type="SAM" id="Phobius"/>
    </source>
</evidence>
<feature type="domain" description="Low-salt glycan biosynthesis hexosyltransferase Agl6 C-terminal transmembrane region" evidence="4">
    <location>
        <begin position="323"/>
        <end position="415"/>
    </location>
</feature>
<sequence>MASTSLSQPNTNVTRDTTESLPQDQPVGSSVSDQEPEVEVSVVIPCLNEHETIARCVEKALRAFREHGIAGEVVVADNGSTDGSRELAAQAGARVVPVTQRGYGNALMGGIAAAQGRFIVMGDADDSYDFGETPKFVAKLREGYDLVQGCRLPAGGGTVKPGAMPFLHRWLGNPALTALARVMFRIPFHDVYCGMRGFTKEFYQAIGQRCTGMEFATEMVVKSRIYKRKVTEVPITLWPDGRVVGKKHLRTFRDGWRTLRFYLLYSPRWLFWHPGLLLMAVGLIGYALALPGVTLGGITLDVHTLLVASLALLLGQQSAIFAVLATTYAINTGLRPSTPNVERFFRLFNLERGLALALGLMVAGLVCLAVAVGSWWSVNFGALDYAQTMRWVIPGVTLATLGAQTLFGSFLCSILSIGRTSE</sequence>
<reference key="1">
    <citation type="submission" date="2010-11" db="EMBL/GenBank/DDBJ databases">
        <title>The complete sequence of chromosome of Isophaera pallida ATCC 43644.</title>
        <authorList>
            <consortium name="US DOE Joint Genome Institute (JGI-PGF)"/>
            <person name="Lucas S."/>
            <person name="Copeland A."/>
            <person name="Lapidus A."/>
            <person name="Bruce D."/>
            <person name="Goodwin L."/>
            <person name="Pitluck S."/>
            <person name="Kyrpides N."/>
            <person name="Mavromatis K."/>
            <person name="Pagani I."/>
            <person name="Ivanova N."/>
            <person name="Saunders E."/>
            <person name="Brettin T."/>
            <person name="Detter J.C."/>
            <person name="Han C."/>
            <person name="Tapia R."/>
            <person name="Land M."/>
            <person name="Hauser L."/>
            <person name="Markowitz V."/>
            <person name="Cheng J.-F."/>
            <person name="Hugenholtz P."/>
            <person name="Woyke T."/>
            <person name="Wu D."/>
            <person name="Eisen J.A."/>
        </authorList>
    </citation>
    <scope>NUCLEOTIDE SEQUENCE</scope>
    <source>
        <strain>ATCC 43644</strain>
    </source>
</reference>
<dbReference type="Proteomes" id="UP000008631">
    <property type="component" value="Chromosome"/>
</dbReference>
<reference evidence="5 6" key="2">
    <citation type="journal article" date="2011" name="Stand. Genomic Sci.">
        <title>Complete genome sequence of Isosphaera pallida type strain (IS1B).</title>
        <authorList>
            <consortium name="US DOE Joint Genome Institute (JGI-PGF)"/>
            <person name="Goker M."/>
            <person name="Cleland D."/>
            <person name="Saunders E."/>
            <person name="Lapidus A."/>
            <person name="Nolan M."/>
            <person name="Lucas S."/>
            <person name="Hammon N."/>
            <person name="Deshpande S."/>
            <person name="Cheng J.F."/>
            <person name="Tapia R."/>
            <person name="Han C."/>
            <person name="Goodwin L."/>
            <person name="Pitluck S."/>
            <person name="Liolios K."/>
            <person name="Pagani I."/>
            <person name="Ivanova N."/>
            <person name="Mavromatis K."/>
            <person name="Pati A."/>
            <person name="Chen A."/>
            <person name="Palaniappan K."/>
            <person name="Land M."/>
            <person name="Hauser L."/>
            <person name="Chang Y.J."/>
            <person name="Jeffries C.D."/>
            <person name="Detter J.C."/>
            <person name="Beck B."/>
            <person name="Woyke T."/>
            <person name="Bristow J."/>
            <person name="Eisen J.A."/>
            <person name="Markowitz V."/>
            <person name="Hugenholtz P."/>
            <person name="Kyrpides N.C."/>
            <person name="Klenk H.P."/>
        </authorList>
    </citation>
    <scope>NUCLEOTIDE SEQUENCE [LARGE SCALE GENOMIC DNA]</scope>
    <source>
        <strain evidence="6">ATCC 43644 / DSM 9630 / IS1B</strain>
    </source>
</reference>
<dbReference type="InterPro" id="IPR029044">
    <property type="entry name" value="Nucleotide-diphossugar_trans"/>
</dbReference>
<accession>E8R3V6</accession>
<keyword evidence="6" id="KW-1185">Reference proteome</keyword>
<evidence type="ECO:0000259" key="3">
    <source>
        <dbReference type="Pfam" id="PF00535"/>
    </source>
</evidence>
<feature type="transmembrane region" description="Helical" evidence="2">
    <location>
        <begin position="396"/>
        <end position="417"/>
    </location>
</feature>
<feature type="transmembrane region" description="Helical" evidence="2">
    <location>
        <begin position="269"/>
        <end position="290"/>
    </location>
</feature>
<keyword evidence="2" id="KW-0472">Membrane</keyword>
<keyword evidence="2" id="KW-1133">Transmembrane helix</keyword>
<keyword evidence="5" id="KW-0808">Transferase</keyword>